<evidence type="ECO:0000256" key="9">
    <source>
        <dbReference type="RuleBase" id="RU000688"/>
    </source>
</evidence>
<dbReference type="PANTHER" id="PTHR24248:SF185">
    <property type="entry name" value="DOPAMINE RECEPTOR 2"/>
    <property type="match status" value="1"/>
</dbReference>
<dbReference type="GO" id="GO:0005886">
    <property type="term" value="C:plasma membrane"/>
    <property type="evidence" value="ECO:0007669"/>
    <property type="project" value="UniProtKB-SubCell"/>
</dbReference>
<dbReference type="InterPro" id="IPR017452">
    <property type="entry name" value="GPCR_Rhodpsn_7TM"/>
</dbReference>
<protein>
    <submittedName>
        <fullName evidence="12">Muscarinic acetylcholine receptor</fullName>
    </submittedName>
</protein>
<dbReference type="CDD" id="cd00637">
    <property type="entry name" value="7tm_classA_rhodopsin-like"/>
    <property type="match status" value="1"/>
</dbReference>
<dbReference type="GO" id="GO:0071880">
    <property type="term" value="P:adenylate cyclase-activating adrenergic receptor signaling pathway"/>
    <property type="evidence" value="ECO:0007669"/>
    <property type="project" value="TreeGrafter"/>
</dbReference>
<evidence type="ECO:0000256" key="7">
    <source>
        <dbReference type="ARBA" id="ARBA00023170"/>
    </source>
</evidence>
<keyword evidence="8 9" id="KW-0807">Transducer</keyword>
<comment type="subcellular location">
    <subcellularLocation>
        <location evidence="1">Cell membrane</location>
        <topology evidence="1">Multi-pass membrane protein</topology>
    </subcellularLocation>
</comment>
<dbReference type="EMBL" id="BMAT01013465">
    <property type="protein sequence ID" value="GFS13732.1"/>
    <property type="molecule type" value="Genomic_DNA"/>
</dbReference>
<feature type="transmembrane region" description="Helical" evidence="10">
    <location>
        <begin position="107"/>
        <end position="129"/>
    </location>
</feature>
<feature type="transmembrane region" description="Helical" evidence="10">
    <location>
        <begin position="149"/>
        <end position="167"/>
    </location>
</feature>
<dbReference type="Pfam" id="PF00001">
    <property type="entry name" value="7tm_1"/>
    <property type="match status" value="2"/>
</dbReference>
<feature type="transmembrane region" description="Helical" evidence="10">
    <location>
        <begin position="562"/>
        <end position="582"/>
    </location>
</feature>
<evidence type="ECO:0000259" key="11">
    <source>
        <dbReference type="PROSITE" id="PS50262"/>
    </source>
</evidence>
<organism evidence="12 13">
    <name type="scientific">Elysia marginata</name>
    <dbReference type="NCBI Taxonomy" id="1093978"/>
    <lineage>
        <taxon>Eukaryota</taxon>
        <taxon>Metazoa</taxon>
        <taxon>Spiralia</taxon>
        <taxon>Lophotrochozoa</taxon>
        <taxon>Mollusca</taxon>
        <taxon>Gastropoda</taxon>
        <taxon>Heterobranchia</taxon>
        <taxon>Euthyneura</taxon>
        <taxon>Panpulmonata</taxon>
        <taxon>Sacoglossa</taxon>
        <taxon>Placobranchoidea</taxon>
        <taxon>Plakobranchidae</taxon>
        <taxon>Elysia</taxon>
    </lineage>
</organism>
<feature type="transmembrane region" description="Helical" evidence="10">
    <location>
        <begin position="355"/>
        <end position="375"/>
    </location>
</feature>
<feature type="transmembrane region" description="Helical" evidence="10">
    <location>
        <begin position="188"/>
        <end position="209"/>
    </location>
</feature>
<dbReference type="PROSITE" id="PS00237">
    <property type="entry name" value="G_PROTEIN_RECEP_F1_1"/>
    <property type="match status" value="1"/>
</dbReference>
<dbReference type="Gene3D" id="1.20.1070.10">
    <property type="entry name" value="Rhodopsin 7-helix transmembrane proteins"/>
    <property type="match status" value="2"/>
</dbReference>
<keyword evidence="2" id="KW-1003">Cell membrane</keyword>
<proteinExistence type="inferred from homology"/>
<dbReference type="GO" id="GO:0004930">
    <property type="term" value="F:G protein-coupled receptor activity"/>
    <property type="evidence" value="ECO:0007669"/>
    <property type="project" value="UniProtKB-KW"/>
</dbReference>
<evidence type="ECO:0000256" key="3">
    <source>
        <dbReference type="ARBA" id="ARBA00022692"/>
    </source>
</evidence>
<dbReference type="PROSITE" id="PS50262">
    <property type="entry name" value="G_PROTEIN_RECEP_F1_2"/>
    <property type="match status" value="1"/>
</dbReference>
<comment type="similarity">
    <text evidence="9">Belongs to the G-protein coupled receptor 1 family.</text>
</comment>
<keyword evidence="4 10" id="KW-1133">Transmembrane helix</keyword>
<keyword evidence="5 9" id="KW-0297">G-protein coupled receptor</keyword>
<keyword evidence="13" id="KW-1185">Reference proteome</keyword>
<evidence type="ECO:0000256" key="1">
    <source>
        <dbReference type="ARBA" id="ARBA00004651"/>
    </source>
</evidence>
<evidence type="ECO:0000256" key="6">
    <source>
        <dbReference type="ARBA" id="ARBA00023136"/>
    </source>
</evidence>
<keyword evidence="7 9" id="KW-0675">Receptor</keyword>
<evidence type="ECO:0000256" key="5">
    <source>
        <dbReference type="ARBA" id="ARBA00023040"/>
    </source>
</evidence>
<evidence type="ECO:0000256" key="10">
    <source>
        <dbReference type="SAM" id="Phobius"/>
    </source>
</evidence>
<dbReference type="PANTHER" id="PTHR24248">
    <property type="entry name" value="ADRENERGIC RECEPTOR-RELATED G-PROTEIN COUPLED RECEPTOR"/>
    <property type="match status" value="1"/>
</dbReference>
<dbReference type="GO" id="GO:0043410">
    <property type="term" value="P:positive regulation of MAPK cascade"/>
    <property type="evidence" value="ECO:0007669"/>
    <property type="project" value="TreeGrafter"/>
</dbReference>
<evidence type="ECO:0000256" key="8">
    <source>
        <dbReference type="ARBA" id="ARBA00023224"/>
    </source>
</evidence>
<name>A0AAV4IWY6_9GAST</name>
<dbReference type="PRINTS" id="PR00237">
    <property type="entry name" value="GPCRRHODOPSN"/>
</dbReference>
<sequence length="676" mass="74869">MSVPGPGVEVMEDIGLNKHSTVWPPGSGGAILATTTATTKNCAEASSTPTVLISSSPNTMSRQDWTFLLLYAQAVPLVLLGTITVVSNLMVLLMFRVKRSLRSCKNMYLASLAVADLLIGACMFVVILQQLRGHGPLLQSGILGEAYHVIRQAALYVSLLSLMLITVDRWWSIHRPFSYRARRRKRNAAVAVGTVWFLSFAIHIVPVIIWEVYSASNCEAVADLTTESATITPMRPRAASTNSIFFSTPNVFTQEDQNTTIPVNEANITFLLSPSSFAPKSFLSNRSSNAHSKLPFDQRIFDSDRYSNTSQYPIPIQSISHQFTSPKLRSKLPLYEGLPGYNTSALVSLAWDVQYLIPLVAMLTLNCSLYVGILGRKRVQIRRSLTSFNRLSSSFTDRRNSVSSMPNFYIEVSSSLDENAELLLSGGKSKDTDSGGGDIGNTTKNNTKFNFYTSTTTTYKQLQQHYHQTRPTSSSTLRSSVSMPHVHLSSVDQAANPNENKTLTTVFNNNNNTSCLHPTSIVVAPLRRFSWAPRKSSLALSRRSKGSEELAKDLLVRQDRKAACWLGLLVVVSLACWLPHTILRVLRALDAVEIPAWVLDTAIWVQLANSSINPMLYGFFNKEIRQAFKQWMRGGSRRKRTKFKNALLLYGVNINAGGGGQAPSVRRMSLFGTLHE</sequence>
<feature type="transmembrane region" description="Helical" evidence="10">
    <location>
        <begin position="602"/>
        <end position="620"/>
    </location>
</feature>
<dbReference type="SUPFAM" id="SSF81321">
    <property type="entry name" value="Family A G protein-coupled receptor-like"/>
    <property type="match status" value="1"/>
</dbReference>
<evidence type="ECO:0000256" key="4">
    <source>
        <dbReference type="ARBA" id="ARBA00022989"/>
    </source>
</evidence>
<dbReference type="InterPro" id="IPR000276">
    <property type="entry name" value="GPCR_Rhodpsn"/>
</dbReference>
<gene>
    <name evidence="12" type="ORF">ElyMa_006729500</name>
</gene>
<keyword evidence="6 10" id="KW-0472">Membrane</keyword>
<accession>A0AAV4IWY6</accession>
<evidence type="ECO:0000313" key="13">
    <source>
        <dbReference type="Proteomes" id="UP000762676"/>
    </source>
</evidence>
<dbReference type="Proteomes" id="UP000762676">
    <property type="component" value="Unassembled WGS sequence"/>
</dbReference>
<feature type="domain" description="G-protein coupled receptors family 1 profile" evidence="11">
    <location>
        <begin position="87"/>
        <end position="617"/>
    </location>
</feature>
<evidence type="ECO:0000313" key="12">
    <source>
        <dbReference type="EMBL" id="GFS13732.1"/>
    </source>
</evidence>
<comment type="caution">
    <text evidence="12">The sequence shown here is derived from an EMBL/GenBank/DDBJ whole genome shotgun (WGS) entry which is preliminary data.</text>
</comment>
<feature type="transmembrane region" description="Helical" evidence="10">
    <location>
        <begin position="68"/>
        <end position="95"/>
    </location>
</feature>
<evidence type="ECO:0000256" key="2">
    <source>
        <dbReference type="ARBA" id="ARBA00022475"/>
    </source>
</evidence>
<keyword evidence="3 9" id="KW-0812">Transmembrane</keyword>
<reference evidence="12 13" key="1">
    <citation type="journal article" date="2021" name="Elife">
        <title>Chloroplast acquisition without the gene transfer in kleptoplastic sea slugs, Plakobranchus ocellatus.</title>
        <authorList>
            <person name="Maeda T."/>
            <person name="Takahashi S."/>
            <person name="Yoshida T."/>
            <person name="Shimamura S."/>
            <person name="Takaki Y."/>
            <person name="Nagai Y."/>
            <person name="Toyoda A."/>
            <person name="Suzuki Y."/>
            <person name="Arimoto A."/>
            <person name="Ishii H."/>
            <person name="Satoh N."/>
            <person name="Nishiyama T."/>
            <person name="Hasebe M."/>
            <person name="Maruyama T."/>
            <person name="Minagawa J."/>
            <person name="Obokata J."/>
            <person name="Shigenobu S."/>
        </authorList>
    </citation>
    <scope>NUCLEOTIDE SEQUENCE [LARGE SCALE GENOMIC DNA]</scope>
</reference>
<dbReference type="AlphaFoldDB" id="A0AAV4IWY6"/>